<keyword evidence="2" id="KW-0614">Plasmid</keyword>
<evidence type="ECO:0000313" key="11">
    <source>
        <dbReference type="Proteomes" id="UP000237378"/>
    </source>
</evidence>
<geneLocation type="plasmid" evidence="3">
    <name>pKF715C</name>
</geneLocation>
<dbReference type="NCBIfam" id="NF010310">
    <property type="entry name" value="PRK13747.1"/>
    <property type="match status" value="1"/>
</dbReference>
<sequence>MRNADHVESSKVFRWRAYTWGVLAALTCPCHLPVLALLLSGTAAGAFVSEQWSLATLVLAVFFILFLRAALQAFRKRP</sequence>
<reference evidence="8 11" key="3">
    <citation type="submission" date="2016-08" db="EMBL/GenBank/DDBJ databases">
        <authorList>
            <person name="Seilhamer J.J."/>
        </authorList>
    </citation>
    <scope>NUCLEOTIDE SEQUENCE [LARGE SCALE GENOMIC DNA]</scope>
    <source>
        <strain evidence="8 11">KH-18-2</strain>
    </source>
</reference>
<dbReference type="EMBL" id="WOWR01000022">
    <property type="protein sequence ID" value="KAF0253663.1"/>
    <property type="molecule type" value="Genomic_DNA"/>
</dbReference>
<geneLocation type="plasmid" evidence="10">
    <name>pkf715c dna</name>
</geneLocation>
<organism evidence="6 9">
    <name type="scientific">Pseudomonas putida</name>
    <name type="common">Arthrobacter siderocapsulatus</name>
    <dbReference type="NCBI Taxonomy" id="303"/>
    <lineage>
        <taxon>Bacteria</taxon>
        <taxon>Pseudomonadati</taxon>
        <taxon>Pseudomonadota</taxon>
        <taxon>Gammaproteobacteria</taxon>
        <taxon>Pseudomonadales</taxon>
        <taxon>Pseudomonadaceae</taxon>
        <taxon>Pseudomonas</taxon>
    </lineage>
</organism>
<dbReference type="EMBL" id="AP015031">
    <property type="protein sequence ID" value="BAW27395.1"/>
    <property type="molecule type" value="Genomic_DNA"/>
</dbReference>
<evidence type="ECO:0000313" key="12">
    <source>
        <dbReference type="Proteomes" id="UP000442695"/>
    </source>
</evidence>
<dbReference type="RefSeq" id="WP_004574521.1">
    <property type="nucleotide sequence ID" value="NZ_ABUNEW020000061.1"/>
</dbReference>
<dbReference type="GO" id="GO:0015097">
    <property type="term" value="F:mercury ion transmembrane transporter activity"/>
    <property type="evidence" value="ECO:0007669"/>
    <property type="project" value="InterPro"/>
</dbReference>
<dbReference type="InterPro" id="IPR007746">
    <property type="entry name" value="MerE"/>
</dbReference>
<dbReference type="Proteomes" id="UP000218731">
    <property type="component" value="Plasmid pKF715C"/>
</dbReference>
<reference evidence="6 9" key="1">
    <citation type="submission" date="2015-10" db="EMBL/GenBank/DDBJ databases">
        <title>Pseudomonas putida clinical strains.</title>
        <authorList>
            <person name="Molina L."/>
            <person name="Udaondo Z."/>
        </authorList>
    </citation>
    <scope>NUCLEOTIDE SEQUENCE [LARGE SCALE GENOMIC DNA]</scope>
    <source>
        <strain evidence="6 9">HB13667</strain>
    </source>
</reference>
<protein>
    <submittedName>
        <fullName evidence="5">Broad-spectrum mercury transporter MerE</fullName>
    </submittedName>
    <submittedName>
        <fullName evidence="2 6">Mercury resistance protein</fullName>
    </submittedName>
</protein>
<accession>A0A0N8HH01</accession>
<dbReference type="Proteomes" id="UP000050437">
    <property type="component" value="Unassembled WGS sequence"/>
</dbReference>
<dbReference type="Proteomes" id="UP000218731">
    <property type="component" value="Plasmid pKF715B"/>
</dbReference>
<dbReference type="Proteomes" id="UP001217741">
    <property type="component" value="Unassembled WGS sequence"/>
</dbReference>
<evidence type="ECO:0000313" key="6">
    <source>
        <dbReference type="EMBL" id="KPM68396.1"/>
    </source>
</evidence>
<feature type="transmembrane region" description="Helical" evidence="1">
    <location>
        <begin position="52"/>
        <end position="71"/>
    </location>
</feature>
<evidence type="ECO:0000313" key="2">
    <source>
        <dbReference type="EMBL" id="BAW27395.1"/>
    </source>
</evidence>
<dbReference type="AlphaFoldDB" id="A0A0N8HH01"/>
<dbReference type="Proteomes" id="UP000237378">
    <property type="component" value="Unassembled WGS sequence"/>
</dbReference>
<reference evidence="8 11" key="4">
    <citation type="submission" date="2018-03" db="EMBL/GenBank/DDBJ databases">
        <title>Draft genome of Pseudomonas putida strain KH-18-2.</title>
        <authorList>
            <person name="Yoshizawa S."/>
            <person name="Khan N.H."/>
            <person name="Nishimura M."/>
            <person name="Chiura H.X."/>
            <person name="Ogura Y."/>
            <person name="Hayashi T."/>
            <person name="Kogure K."/>
        </authorList>
    </citation>
    <scope>NUCLEOTIDE SEQUENCE [LARGE SCALE GENOMIC DNA]</scope>
    <source>
        <strain evidence="8 11">KH-18-2</strain>
    </source>
</reference>
<evidence type="ECO:0000313" key="3">
    <source>
        <dbReference type="EMBL" id="BAW27476.1"/>
    </source>
</evidence>
<reference evidence="2 10" key="2">
    <citation type="submission" date="2015-11" db="EMBL/GenBank/DDBJ databases">
        <title>Complete genome sequencing of a biphenyl-degrading bacterium, Pseudomonas putida KF715 (=NBRC110667).</title>
        <authorList>
            <person name="Suenaga H."/>
            <person name="Fujihara N."/>
            <person name="Watanabe T."/>
            <person name="Hirose J."/>
            <person name="Kimura N."/>
            <person name="Yamazoe A."/>
            <person name="Hosoyama A."/>
            <person name="Shimodaira J."/>
            <person name="Furukawa K."/>
        </authorList>
    </citation>
    <scope>NUCLEOTIDE SEQUENCE [LARGE SCALE GENOMIC DNA]</scope>
    <source>
        <strain evidence="2 10">KF715</strain>
        <plasmid evidence="2">pKF715B</plasmid>
        <plasmid evidence="3">pKF715C</plasmid>
        <plasmid evidence="10">Plasmid pkf715b dna</plasmid>
        <plasmid evidence="10">Plasmid pkf715c dna</plasmid>
    </source>
</reference>
<dbReference type="EMBL" id="AP015032">
    <property type="protein sequence ID" value="BAW27476.1"/>
    <property type="molecule type" value="Genomic_DNA"/>
</dbReference>
<keyword evidence="1" id="KW-0812">Transmembrane</keyword>
<evidence type="ECO:0000313" key="10">
    <source>
        <dbReference type="Proteomes" id="UP000218731"/>
    </source>
</evidence>
<proteinExistence type="predicted"/>
<geneLocation type="plasmid" evidence="2">
    <name>pKF715B</name>
</geneLocation>
<evidence type="ECO:0000313" key="9">
    <source>
        <dbReference type="Proteomes" id="UP000050437"/>
    </source>
</evidence>
<feature type="transmembrane region" description="Helical" evidence="1">
    <location>
        <begin position="20"/>
        <end position="40"/>
    </location>
</feature>
<dbReference type="EMBL" id="LKKS01000017">
    <property type="protein sequence ID" value="KPM68396.1"/>
    <property type="molecule type" value="Genomic_DNA"/>
</dbReference>
<dbReference type="EMBL" id="JARJLO010000035">
    <property type="protein sequence ID" value="MDF3869417.1"/>
    <property type="molecule type" value="Genomic_DNA"/>
</dbReference>
<name>A0A0N8HH01_PSEPU</name>
<dbReference type="GeneID" id="92663972"/>
<gene>
    <name evidence="5" type="primary">merE</name>
    <name evidence="8" type="ORF">BGP82_26750</name>
    <name evidence="5" type="ORF">GN299_16915</name>
    <name evidence="6" type="ORF">HB13667_02055</name>
    <name evidence="2" type="ORF">KF715C_pB2890</name>
    <name evidence="3" type="ORF">KF715C_pC430</name>
    <name evidence="7" type="ORF">P3W50_02930</name>
    <name evidence="4" type="ORF">WP8W18C01_44600</name>
</gene>
<dbReference type="Proteomes" id="UP000442695">
    <property type="component" value="Unassembled WGS sequence"/>
</dbReference>
<evidence type="ECO:0000313" key="13">
    <source>
        <dbReference type="Proteomes" id="UP000515680"/>
    </source>
</evidence>
<evidence type="ECO:0000313" key="4">
    <source>
        <dbReference type="EMBL" id="BBT42119.1"/>
    </source>
</evidence>
<reference evidence="7" key="7">
    <citation type="submission" date="2023-03" db="EMBL/GenBank/DDBJ databases">
        <title>Draft assemblies of triclosan tolerant bacteria isolated from returned activated sludge.</title>
        <authorList>
            <person name="Van Hamelsveld S."/>
        </authorList>
    </citation>
    <scope>NUCLEOTIDE SEQUENCE</scope>
    <source>
        <strain evidence="7">GW210012_S60</strain>
    </source>
</reference>
<dbReference type="EMBL" id="AP022227">
    <property type="protein sequence ID" value="BBT42119.1"/>
    <property type="molecule type" value="Genomic_DNA"/>
</dbReference>
<evidence type="ECO:0000313" key="8">
    <source>
        <dbReference type="EMBL" id="POF99468.1"/>
    </source>
</evidence>
<evidence type="ECO:0000256" key="1">
    <source>
        <dbReference type="SAM" id="Phobius"/>
    </source>
</evidence>
<dbReference type="EMBL" id="MING01000087">
    <property type="protein sequence ID" value="POF99468.1"/>
    <property type="molecule type" value="Genomic_DNA"/>
</dbReference>
<evidence type="ECO:0000313" key="7">
    <source>
        <dbReference type="EMBL" id="MDF3869417.1"/>
    </source>
</evidence>
<geneLocation type="plasmid" evidence="10">
    <name>pkf715b dna</name>
</geneLocation>
<dbReference type="Pfam" id="PF05052">
    <property type="entry name" value="MerE"/>
    <property type="match status" value="1"/>
</dbReference>
<reference evidence="5 12" key="6">
    <citation type="submission" date="2019-12" db="EMBL/GenBank/DDBJ databases">
        <authorList>
            <person name="Woiski C."/>
        </authorList>
    </citation>
    <scope>NUCLEOTIDE SEQUENCE [LARGE SCALE GENOMIC DNA]</scope>
    <source>
        <strain evidence="5 12">BOE100</strain>
    </source>
</reference>
<reference evidence="4 13" key="5">
    <citation type="submission" date="2019-12" db="EMBL/GenBank/DDBJ databases">
        <title>complete genome sequences of Pseudomonas putida str. WP8-W18-CRE-01 isolated from wastewater treatment plant effluent.</title>
        <authorList>
            <person name="Sekizuka T."/>
            <person name="Itokawa K."/>
            <person name="Yatsu K."/>
            <person name="Inamine Y."/>
            <person name="Kuroda M."/>
        </authorList>
    </citation>
    <scope>NUCLEOTIDE SEQUENCE [LARGE SCALE GENOMIC DNA]</scope>
    <source>
        <strain evidence="4 13">WP8-W18-CRE-01</strain>
    </source>
</reference>
<dbReference type="Proteomes" id="UP000515680">
    <property type="component" value="Chromosome"/>
</dbReference>
<dbReference type="GO" id="GO:0016020">
    <property type="term" value="C:membrane"/>
    <property type="evidence" value="ECO:0007669"/>
    <property type="project" value="InterPro"/>
</dbReference>
<keyword evidence="1" id="KW-1133">Transmembrane helix</keyword>
<evidence type="ECO:0000313" key="5">
    <source>
        <dbReference type="EMBL" id="KAF0253663.1"/>
    </source>
</evidence>
<keyword evidence="1" id="KW-0472">Membrane</keyword>